<reference evidence="2 3" key="2">
    <citation type="submission" date="2013-11" db="EMBL/GenBank/DDBJ databases">
        <title>The Genome Sequence of Phytophthora parasitica INRA-310.</title>
        <authorList>
            <consortium name="The Broad Institute Genomics Platform"/>
            <person name="Russ C."/>
            <person name="Tyler B."/>
            <person name="Panabieres F."/>
            <person name="Shan W."/>
            <person name="Tripathy S."/>
            <person name="Grunwald N."/>
            <person name="Machado M."/>
            <person name="Johnson C.S."/>
            <person name="Arredondo F."/>
            <person name="Hong C."/>
            <person name="Coffey M."/>
            <person name="Young S.K."/>
            <person name="Zeng Q."/>
            <person name="Gargeya S."/>
            <person name="Fitzgerald M."/>
            <person name="Abouelleil A."/>
            <person name="Alvarado L."/>
            <person name="Chapman S.B."/>
            <person name="Gainer-Dewar J."/>
            <person name="Goldberg J."/>
            <person name="Griggs A."/>
            <person name="Gujja S."/>
            <person name="Hansen M."/>
            <person name="Howarth C."/>
            <person name="Imamovic A."/>
            <person name="Ireland A."/>
            <person name="Larimer J."/>
            <person name="McCowan C."/>
            <person name="Murphy C."/>
            <person name="Pearson M."/>
            <person name="Poon T.W."/>
            <person name="Priest M."/>
            <person name="Roberts A."/>
            <person name="Saif S."/>
            <person name="Shea T."/>
            <person name="Sykes S."/>
            <person name="Wortman J."/>
            <person name="Nusbaum C."/>
            <person name="Birren B."/>
        </authorList>
    </citation>
    <scope>NUCLEOTIDE SEQUENCE [LARGE SCALE GENOMIC DNA]</scope>
    <source>
        <strain evidence="2 3">INRA-310</strain>
    </source>
</reference>
<protein>
    <recommendedName>
        <fullName evidence="4">Secreted protein</fullName>
    </recommendedName>
</protein>
<sequence length="77" mass="8504">MSIRSVLVVVLEQGTLAVLVAAANCLPSCPAAVRALSEMTYAKESDITVTNGNLKKDIHVRIRRIMEHSRWLQSDII</sequence>
<evidence type="ECO:0000313" key="3">
    <source>
        <dbReference type="Proteomes" id="UP000018817"/>
    </source>
</evidence>
<gene>
    <name evidence="2" type="ORF">PPTG_22313</name>
</gene>
<evidence type="ECO:0008006" key="4">
    <source>
        <dbReference type="Google" id="ProtNLM"/>
    </source>
</evidence>
<accession>W2QJ26</accession>
<organism evidence="2 3">
    <name type="scientific">Phytophthora nicotianae (strain INRA-310)</name>
    <name type="common">Phytophthora parasitica</name>
    <dbReference type="NCBI Taxonomy" id="761204"/>
    <lineage>
        <taxon>Eukaryota</taxon>
        <taxon>Sar</taxon>
        <taxon>Stramenopiles</taxon>
        <taxon>Oomycota</taxon>
        <taxon>Peronosporomycetes</taxon>
        <taxon>Peronosporales</taxon>
        <taxon>Peronosporaceae</taxon>
        <taxon>Phytophthora</taxon>
    </lineage>
</organism>
<dbReference type="AlphaFoldDB" id="W2QJ26"/>
<evidence type="ECO:0000313" key="2">
    <source>
        <dbReference type="EMBL" id="ETN13152.1"/>
    </source>
</evidence>
<evidence type="ECO:0000256" key="1">
    <source>
        <dbReference type="SAM" id="SignalP"/>
    </source>
</evidence>
<feature type="signal peptide" evidence="1">
    <location>
        <begin position="1"/>
        <end position="17"/>
    </location>
</feature>
<dbReference type="VEuPathDB" id="FungiDB:PPTG_22313"/>
<reference evidence="3" key="1">
    <citation type="submission" date="2011-12" db="EMBL/GenBank/DDBJ databases">
        <authorList>
            <consortium name="The Broad Institute Genome Sequencing Platform"/>
            <person name="Russ C."/>
            <person name="Tyler B."/>
            <person name="Panabieres F."/>
            <person name="Shan W."/>
            <person name="Tripathy S."/>
            <person name="Grunwald N."/>
            <person name="Machado M."/>
            <person name="Young S.K."/>
            <person name="Zeng Q."/>
            <person name="Gargeya S."/>
            <person name="Fitzgerald M."/>
            <person name="Haas B."/>
            <person name="Abouelleil A."/>
            <person name="Alvarado L."/>
            <person name="Arachchi H.M."/>
            <person name="Berlin A."/>
            <person name="Chapman S.B."/>
            <person name="Gearin G."/>
            <person name="Goldberg J."/>
            <person name="Griggs A."/>
            <person name="Gujja S."/>
            <person name="Hansen M."/>
            <person name="Heiman D."/>
            <person name="Howarth C."/>
            <person name="Larimer J."/>
            <person name="Lui A."/>
            <person name="MacDonald P.J.P."/>
            <person name="McCowen C."/>
            <person name="Montmayeur A."/>
            <person name="Murphy C."/>
            <person name="Neiman D."/>
            <person name="Pearson M."/>
            <person name="Priest M."/>
            <person name="Roberts A."/>
            <person name="Saif S."/>
            <person name="Shea T."/>
            <person name="Sisk P."/>
            <person name="Stolte C."/>
            <person name="Sykes S."/>
            <person name="Wortman J."/>
            <person name="Nusbaum C."/>
            <person name="Birren B."/>
        </authorList>
    </citation>
    <scope>NUCLEOTIDE SEQUENCE [LARGE SCALE GENOMIC DNA]</scope>
    <source>
        <strain evidence="3">INRA-310</strain>
    </source>
</reference>
<dbReference type="RefSeq" id="XP_008901597.1">
    <property type="nucleotide sequence ID" value="XM_008903349.1"/>
</dbReference>
<dbReference type="GeneID" id="20190912"/>
<dbReference type="Proteomes" id="UP000018817">
    <property type="component" value="Unassembled WGS sequence"/>
</dbReference>
<keyword evidence="1" id="KW-0732">Signal</keyword>
<proteinExistence type="predicted"/>
<feature type="chain" id="PRO_5004823839" description="Secreted protein" evidence="1">
    <location>
        <begin position="18"/>
        <end position="77"/>
    </location>
</feature>
<dbReference type="EMBL" id="KI669575">
    <property type="protein sequence ID" value="ETN13152.1"/>
    <property type="molecule type" value="Genomic_DNA"/>
</dbReference>
<name>W2QJ26_PHYN3</name>